<dbReference type="InterPro" id="IPR009057">
    <property type="entry name" value="Homeodomain-like_sf"/>
</dbReference>
<dbReference type="Gene3D" id="1.10.10.60">
    <property type="entry name" value="Homeodomain-like"/>
    <property type="match status" value="2"/>
</dbReference>
<dbReference type="InterPro" id="IPR013096">
    <property type="entry name" value="Cupin_2"/>
</dbReference>
<dbReference type="PANTHER" id="PTHR43280">
    <property type="entry name" value="ARAC-FAMILY TRANSCRIPTIONAL REGULATOR"/>
    <property type="match status" value="1"/>
</dbReference>
<dbReference type="AlphaFoldDB" id="G5IKY4"/>
<evidence type="ECO:0000313" key="6">
    <source>
        <dbReference type="Proteomes" id="UP000005384"/>
    </source>
</evidence>
<protein>
    <recommendedName>
        <fullName evidence="4">HTH araC/xylS-type domain-containing protein</fullName>
    </recommendedName>
</protein>
<comment type="caution">
    <text evidence="5">The sequence shown here is derived from an EMBL/GenBank/DDBJ whole genome shotgun (WGS) entry which is preliminary data.</text>
</comment>
<dbReference type="PROSITE" id="PS01124">
    <property type="entry name" value="HTH_ARAC_FAMILY_2"/>
    <property type="match status" value="1"/>
</dbReference>
<gene>
    <name evidence="5" type="ORF">HMPREF9473_04162</name>
</gene>
<reference evidence="5 6" key="1">
    <citation type="submission" date="2011-08" db="EMBL/GenBank/DDBJ databases">
        <title>The Genome Sequence of Clostridium hathewayi WAL-18680.</title>
        <authorList>
            <consortium name="The Broad Institute Genome Sequencing Platform"/>
            <person name="Earl A."/>
            <person name="Ward D."/>
            <person name="Feldgarden M."/>
            <person name="Gevers D."/>
            <person name="Finegold S.M."/>
            <person name="Summanen P.H."/>
            <person name="Molitoris D.R."/>
            <person name="Song M."/>
            <person name="Daigneault M."/>
            <person name="Allen-Vercoe E."/>
            <person name="Young S.K."/>
            <person name="Zeng Q."/>
            <person name="Gargeya S."/>
            <person name="Fitzgerald M."/>
            <person name="Haas B."/>
            <person name="Abouelleil A."/>
            <person name="Alvarado L."/>
            <person name="Arachchi H.M."/>
            <person name="Berlin A."/>
            <person name="Brown A."/>
            <person name="Chapman S.B."/>
            <person name="Chen Z."/>
            <person name="Dunbar C."/>
            <person name="Freedman E."/>
            <person name="Gearin G."/>
            <person name="Gellesch M."/>
            <person name="Goldberg J."/>
            <person name="Griggs A."/>
            <person name="Gujja S."/>
            <person name="Heiman D."/>
            <person name="Howarth C."/>
            <person name="Larson L."/>
            <person name="Lui A."/>
            <person name="MacDonald P.J.P."/>
            <person name="Montmayeur A."/>
            <person name="Murphy C."/>
            <person name="Neiman D."/>
            <person name="Pearson M."/>
            <person name="Priest M."/>
            <person name="Roberts A."/>
            <person name="Saif S."/>
            <person name="Shea T."/>
            <person name="Shenoy N."/>
            <person name="Sisk P."/>
            <person name="Stolte C."/>
            <person name="Sykes S."/>
            <person name="Wortman J."/>
            <person name="Nusbaum C."/>
            <person name="Birren B."/>
        </authorList>
    </citation>
    <scope>NUCLEOTIDE SEQUENCE [LARGE SCALE GENOMIC DNA]</scope>
    <source>
        <strain evidence="5 6">WAL-18680</strain>
    </source>
</reference>
<dbReference type="GO" id="GO:0003700">
    <property type="term" value="F:DNA-binding transcription factor activity"/>
    <property type="evidence" value="ECO:0007669"/>
    <property type="project" value="InterPro"/>
</dbReference>
<evidence type="ECO:0000256" key="3">
    <source>
        <dbReference type="ARBA" id="ARBA00023163"/>
    </source>
</evidence>
<dbReference type="Proteomes" id="UP000005384">
    <property type="component" value="Unassembled WGS sequence"/>
</dbReference>
<evidence type="ECO:0000256" key="2">
    <source>
        <dbReference type="ARBA" id="ARBA00023125"/>
    </source>
</evidence>
<dbReference type="RefSeq" id="WP_006782153.1">
    <property type="nucleotide sequence ID" value="NZ_CP040506.1"/>
</dbReference>
<dbReference type="InterPro" id="IPR014710">
    <property type="entry name" value="RmlC-like_jellyroll"/>
</dbReference>
<evidence type="ECO:0000259" key="4">
    <source>
        <dbReference type="PROSITE" id="PS01124"/>
    </source>
</evidence>
<dbReference type="HOGENOM" id="CLU_000445_88_0_9"/>
<evidence type="ECO:0000256" key="1">
    <source>
        <dbReference type="ARBA" id="ARBA00023015"/>
    </source>
</evidence>
<dbReference type="InterPro" id="IPR037923">
    <property type="entry name" value="HTH-like"/>
</dbReference>
<dbReference type="EMBL" id="ADLN01000115">
    <property type="protein sequence ID" value="EHI57920.1"/>
    <property type="molecule type" value="Genomic_DNA"/>
</dbReference>
<proteinExistence type="predicted"/>
<sequence>MTLKSLCEQISCNDTNMLREDNPIGSRIMCPEYSLHLEDKKTYPLPKEEHLFALCWNVSPNHRLYGTIKPSAVSFSYSCHFEPGDKTQLHTHEYLELSYIVSGRFRQRILGNDITFEQGDLCLIDKNCLHQDYLDSSPASILFLGIANDIFEEIMDSHVAAGRIVSFLQSALLKQKNLQQYLHFKPNPDAGTKLEECLEPLLRELITHDEASSYICRGLLMRIFRILSTDYDFSLSRELRREMNWLMYEEITAYIRQHYRDITIRQLCEQFHFQEDYFNRLLRQKTGMTYTEYVQKLRLDEAERLLTSTSLSIEQIADAVGYQNKGYFYRIFTERYQMTPARFRKEHTGA</sequence>
<name>G5IKY4_9FIRM</name>
<dbReference type="Pfam" id="PF12833">
    <property type="entry name" value="HTH_18"/>
    <property type="match status" value="1"/>
</dbReference>
<dbReference type="Pfam" id="PF07883">
    <property type="entry name" value="Cupin_2"/>
    <property type="match status" value="1"/>
</dbReference>
<dbReference type="PANTHER" id="PTHR43280:SF28">
    <property type="entry name" value="HTH-TYPE TRANSCRIPTIONAL ACTIVATOR RHAS"/>
    <property type="match status" value="1"/>
</dbReference>
<keyword evidence="6" id="KW-1185">Reference proteome</keyword>
<keyword evidence="3" id="KW-0804">Transcription</keyword>
<organism evidence="5 6">
    <name type="scientific">Hungatella hathewayi WAL-18680</name>
    <dbReference type="NCBI Taxonomy" id="742737"/>
    <lineage>
        <taxon>Bacteria</taxon>
        <taxon>Bacillati</taxon>
        <taxon>Bacillota</taxon>
        <taxon>Clostridia</taxon>
        <taxon>Lachnospirales</taxon>
        <taxon>Lachnospiraceae</taxon>
        <taxon>Hungatella</taxon>
    </lineage>
</organism>
<dbReference type="SUPFAM" id="SSF51215">
    <property type="entry name" value="Regulatory protein AraC"/>
    <property type="match status" value="1"/>
</dbReference>
<accession>G5IKY4</accession>
<dbReference type="Gene3D" id="2.60.120.10">
    <property type="entry name" value="Jelly Rolls"/>
    <property type="match status" value="1"/>
</dbReference>
<dbReference type="PROSITE" id="PS00041">
    <property type="entry name" value="HTH_ARAC_FAMILY_1"/>
    <property type="match status" value="1"/>
</dbReference>
<dbReference type="InterPro" id="IPR018060">
    <property type="entry name" value="HTH_AraC"/>
</dbReference>
<dbReference type="SMART" id="SM00342">
    <property type="entry name" value="HTH_ARAC"/>
    <property type="match status" value="1"/>
</dbReference>
<dbReference type="PATRIC" id="fig|742737.3.peg.4150"/>
<keyword evidence="1" id="KW-0805">Transcription regulation</keyword>
<keyword evidence="2" id="KW-0238">DNA-binding</keyword>
<dbReference type="GO" id="GO:0043565">
    <property type="term" value="F:sequence-specific DNA binding"/>
    <property type="evidence" value="ECO:0007669"/>
    <property type="project" value="InterPro"/>
</dbReference>
<evidence type="ECO:0000313" key="5">
    <source>
        <dbReference type="EMBL" id="EHI57920.1"/>
    </source>
</evidence>
<feature type="domain" description="HTH araC/xylS-type" evidence="4">
    <location>
        <begin position="249"/>
        <end position="346"/>
    </location>
</feature>
<dbReference type="InterPro" id="IPR018062">
    <property type="entry name" value="HTH_AraC-typ_CS"/>
</dbReference>
<dbReference type="OrthoDB" id="9816335at2"/>
<dbReference type="SUPFAM" id="SSF46689">
    <property type="entry name" value="Homeodomain-like"/>
    <property type="match status" value="2"/>
</dbReference>